<name>M2PKL6_CERS8</name>
<dbReference type="Proteomes" id="UP000016930">
    <property type="component" value="Unassembled WGS sequence"/>
</dbReference>
<accession>M2PKL6</accession>
<dbReference type="AlphaFoldDB" id="M2PKL6"/>
<protein>
    <submittedName>
        <fullName evidence="2">Uncharacterized protein</fullName>
    </submittedName>
</protein>
<feature type="signal peptide" evidence="1">
    <location>
        <begin position="1"/>
        <end position="18"/>
    </location>
</feature>
<evidence type="ECO:0000313" key="2">
    <source>
        <dbReference type="EMBL" id="EMD36834.1"/>
    </source>
</evidence>
<keyword evidence="1" id="KW-0732">Signal</keyword>
<dbReference type="OrthoDB" id="3208773at2759"/>
<dbReference type="HOGENOM" id="CLU_1396144_0_0_1"/>
<evidence type="ECO:0000313" key="3">
    <source>
        <dbReference type="Proteomes" id="UP000016930"/>
    </source>
</evidence>
<gene>
    <name evidence="2" type="ORF">CERSUDRAFT_114750</name>
</gene>
<dbReference type="EMBL" id="KB445797">
    <property type="protein sequence ID" value="EMD36834.1"/>
    <property type="molecule type" value="Genomic_DNA"/>
</dbReference>
<sequence>MFGKLAIALTLCATLVAATTAPFAAFERRDASDQIAIACSSPTAVANQCECPTDNNGDRGVMINFFPGYQCAYPGGACTWDDGDGALQNTQQTNCPESAPCPDSGCVCPIDNNHDTGVLINVFSGYQCAYAGGACTWDFIAGRELGEHPPDQLPDRRQVHQARFQAHALLNPDLRGRSTARMGCHWGQPDGTSLG</sequence>
<proteinExistence type="predicted"/>
<organism evidence="2 3">
    <name type="scientific">Ceriporiopsis subvermispora (strain B)</name>
    <name type="common">White-rot fungus</name>
    <name type="synonym">Gelatoporia subvermispora</name>
    <dbReference type="NCBI Taxonomy" id="914234"/>
    <lineage>
        <taxon>Eukaryota</taxon>
        <taxon>Fungi</taxon>
        <taxon>Dikarya</taxon>
        <taxon>Basidiomycota</taxon>
        <taxon>Agaricomycotina</taxon>
        <taxon>Agaricomycetes</taxon>
        <taxon>Polyporales</taxon>
        <taxon>Gelatoporiaceae</taxon>
        <taxon>Gelatoporia</taxon>
    </lineage>
</organism>
<reference evidence="2 3" key="1">
    <citation type="journal article" date="2012" name="Proc. Natl. Acad. Sci. U.S.A.">
        <title>Comparative genomics of Ceriporiopsis subvermispora and Phanerochaete chrysosporium provide insight into selective ligninolysis.</title>
        <authorList>
            <person name="Fernandez-Fueyo E."/>
            <person name="Ruiz-Duenas F.J."/>
            <person name="Ferreira P."/>
            <person name="Floudas D."/>
            <person name="Hibbett D.S."/>
            <person name="Canessa P."/>
            <person name="Larrondo L.F."/>
            <person name="James T.Y."/>
            <person name="Seelenfreund D."/>
            <person name="Lobos S."/>
            <person name="Polanco R."/>
            <person name="Tello M."/>
            <person name="Honda Y."/>
            <person name="Watanabe T."/>
            <person name="Watanabe T."/>
            <person name="Ryu J.S."/>
            <person name="Kubicek C.P."/>
            <person name="Schmoll M."/>
            <person name="Gaskell J."/>
            <person name="Hammel K.E."/>
            <person name="St John F.J."/>
            <person name="Vanden Wymelenberg A."/>
            <person name="Sabat G."/>
            <person name="Splinter BonDurant S."/>
            <person name="Syed K."/>
            <person name="Yadav J.S."/>
            <person name="Doddapaneni H."/>
            <person name="Subramanian V."/>
            <person name="Lavin J.L."/>
            <person name="Oguiza J.A."/>
            <person name="Perez G."/>
            <person name="Pisabarro A.G."/>
            <person name="Ramirez L."/>
            <person name="Santoyo F."/>
            <person name="Master E."/>
            <person name="Coutinho P.M."/>
            <person name="Henrissat B."/>
            <person name="Lombard V."/>
            <person name="Magnuson J.K."/>
            <person name="Kuees U."/>
            <person name="Hori C."/>
            <person name="Igarashi K."/>
            <person name="Samejima M."/>
            <person name="Held B.W."/>
            <person name="Barry K.W."/>
            <person name="LaButti K.M."/>
            <person name="Lapidus A."/>
            <person name="Lindquist E.A."/>
            <person name="Lucas S.M."/>
            <person name="Riley R."/>
            <person name="Salamov A.A."/>
            <person name="Hoffmeister D."/>
            <person name="Schwenk D."/>
            <person name="Hadar Y."/>
            <person name="Yarden O."/>
            <person name="de Vries R.P."/>
            <person name="Wiebenga A."/>
            <person name="Stenlid J."/>
            <person name="Eastwood D."/>
            <person name="Grigoriev I.V."/>
            <person name="Berka R.M."/>
            <person name="Blanchette R.A."/>
            <person name="Kersten P."/>
            <person name="Martinez A.T."/>
            <person name="Vicuna R."/>
            <person name="Cullen D."/>
        </authorList>
    </citation>
    <scope>NUCLEOTIDE SEQUENCE [LARGE SCALE GENOMIC DNA]</scope>
    <source>
        <strain evidence="2 3">B</strain>
    </source>
</reference>
<feature type="chain" id="PRO_5004023158" evidence="1">
    <location>
        <begin position="19"/>
        <end position="195"/>
    </location>
</feature>
<evidence type="ECO:0000256" key="1">
    <source>
        <dbReference type="SAM" id="SignalP"/>
    </source>
</evidence>
<keyword evidence="3" id="KW-1185">Reference proteome</keyword>